<evidence type="ECO:0000313" key="11">
    <source>
        <dbReference type="Proteomes" id="UP000682951"/>
    </source>
</evidence>
<feature type="binding site" evidence="8">
    <location>
        <position position="5"/>
    </location>
    <ligand>
        <name>Mg(2+)</name>
        <dbReference type="ChEBI" id="CHEBI:18420"/>
    </ligand>
</feature>
<sequence length="118" mass="12980">MIGIDIISIERIARLRKRYAKAFLQRFLSHDEIVLAKSDASLAGLWAAKEAASKALGVGISTECSFFDIMISKDVKNAPVIKFSDKIYKKFSIKNASLSISHDSGFAIAAVILEKNVF</sequence>
<dbReference type="SUPFAM" id="SSF56214">
    <property type="entry name" value="4'-phosphopantetheinyl transferase"/>
    <property type="match status" value="1"/>
</dbReference>
<keyword evidence="1 8" id="KW-0444">Lipid biosynthesis</keyword>
<comment type="subcellular location">
    <subcellularLocation>
        <location evidence="8">Cytoplasm</location>
    </subcellularLocation>
</comment>
<keyword evidence="2 8" id="KW-0808">Transferase</keyword>
<dbReference type="Gene3D" id="3.90.470.20">
    <property type="entry name" value="4'-phosphopantetheinyl transferase domain"/>
    <property type="match status" value="1"/>
</dbReference>
<proteinExistence type="inferred from homology"/>
<evidence type="ECO:0000256" key="7">
    <source>
        <dbReference type="ARBA" id="ARBA00023160"/>
    </source>
</evidence>
<evidence type="ECO:0000259" key="9">
    <source>
        <dbReference type="Pfam" id="PF01648"/>
    </source>
</evidence>
<evidence type="ECO:0000256" key="4">
    <source>
        <dbReference type="ARBA" id="ARBA00022832"/>
    </source>
</evidence>
<keyword evidence="4 8" id="KW-0276">Fatty acid metabolism</keyword>
<dbReference type="InterPro" id="IPR002582">
    <property type="entry name" value="ACPS"/>
</dbReference>
<comment type="caution">
    <text evidence="10">The sequence shown here is derived from an EMBL/GenBank/DDBJ whole genome shotgun (WGS) entry which is preliminary data.</text>
</comment>
<keyword evidence="7 8" id="KW-0275">Fatty acid biosynthesis</keyword>
<organism evidence="10 11">
    <name type="scientific">Campylobacter anatolicus</name>
    <dbReference type="NCBI Taxonomy" id="2829105"/>
    <lineage>
        <taxon>Bacteria</taxon>
        <taxon>Pseudomonadati</taxon>
        <taxon>Campylobacterota</taxon>
        <taxon>Epsilonproteobacteria</taxon>
        <taxon>Campylobacterales</taxon>
        <taxon>Campylobacteraceae</taxon>
        <taxon>Campylobacter</taxon>
    </lineage>
</organism>
<keyword evidence="11" id="KW-1185">Reference proteome</keyword>
<evidence type="ECO:0000256" key="5">
    <source>
        <dbReference type="ARBA" id="ARBA00022842"/>
    </source>
</evidence>
<dbReference type="NCBIfam" id="TIGR00556">
    <property type="entry name" value="pantethn_trn"/>
    <property type="match status" value="1"/>
</dbReference>
<comment type="cofactor">
    <cofactor evidence="8">
        <name>Mg(2+)</name>
        <dbReference type="ChEBI" id="CHEBI:18420"/>
    </cofactor>
</comment>
<name>A0ABS5HHC1_9BACT</name>
<dbReference type="RefSeq" id="WP_212140483.1">
    <property type="nucleotide sequence ID" value="NZ_JAGSSW010000003.1"/>
</dbReference>
<dbReference type="InterPro" id="IPR008278">
    <property type="entry name" value="4-PPantetheinyl_Trfase_dom"/>
</dbReference>
<gene>
    <name evidence="8" type="primary">acpS</name>
    <name evidence="10" type="ORF">KDD93_03685</name>
</gene>
<dbReference type="HAMAP" id="MF_00101">
    <property type="entry name" value="AcpS"/>
    <property type="match status" value="1"/>
</dbReference>
<feature type="binding site" evidence="8">
    <location>
        <position position="50"/>
    </location>
    <ligand>
        <name>Mg(2+)</name>
        <dbReference type="ChEBI" id="CHEBI:18420"/>
    </ligand>
</feature>
<dbReference type="InterPro" id="IPR037143">
    <property type="entry name" value="4-PPantetheinyl_Trfase_dom_sf"/>
</dbReference>
<keyword evidence="8" id="KW-0963">Cytoplasm</keyword>
<evidence type="ECO:0000256" key="2">
    <source>
        <dbReference type="ARBA" id="ARBA00022679"/>
    </source>
</evidence>
<dbReference type="Pfam" id="PF01648">
    <property type="entry name" value="ACPS"/>
    <property type="match status" value="1"/>
</dbReference>
<comment type="function">
    <text evidence="8">Transfers the 4'-phosphopantetheine moiety from coenzyme A to a Ser of acyl-carrier-protein.</text>
</comment>
<accession>A0ABS5HHC1</accession>
<comment type="catalytic activity">
    <reaction evidence="8">
        <text>apo-[ACP] + CoA = holo-[ACP] + adenosine 3',5'-bisphosphate + H(+)</text>
        <dbReference type="Rhea" id="RHEA:12068"/>
        <dbReference type="Rhea" id="RHEA-COMP:9685"/>
        <dbReference type="Rhea" id="RHEA-COMP:9690"/>
        <dbReference type="ChEBI" id="CHEBI:15378"/>
        <dbReference type="ChEBI" id="CHEBI:29999"/>
        <dbReference type="ChEBI" id="CHEBI:57287"/>
        <dbReference type="ChEBI" id="CHEBI:58343"/>
        <dbReference type="ChEBI" id="CHEBI:64479"/>
        <dbReference type="EC" id="2.7.8.7"/>
    </reaction>
</comment>
<dbReference type="Proteomes" id="UP000682951">
    <property type="component" value="Unassembled WGS sequence"/>
</dbReference>
<evidence type="ECO:0000313" key="10">
    <source>
        <dbReference type="EMBL" id="MBR8463675.1"/>
    </source>
</evidence>
<dbReference type="NCBIfam" id="TIGR00516">
    <property type="entry name" value="acpS"/>
    <property type="match status" value="1"/>
</dbReference>
<evidence type="ECO:0000256" key="6">
    <source>
        <dbReference type="ARBA" id="ARBA00023098"/>
    </source>
</evidence>
<evidence type="ECO:0000256" key="3">
    <source>
        <dbReference type="ARBA" id="ARBA00022723"/>
    </source>
</evidence>
<comment type="similarity">
    <text evidence="8">Belongs to the P-Pant transferase superfamily. AcpS family.</text>
</comment>
<dbReference type="EC" id="2.7.8.7" evidence="8"/>
<evidence type="ECO:0000256" key="1">
    <source>
        <dbReference type="ARBA" id="ARBA00022516"/>
    </source>
</evidence>
<protein>
    <recommendedName>
        <fullName evidence="8">Holo-[acyl-carrier-protein] synthase</fullName>
        <shortName evidence="8">Holo-ACP synthase</shortName>
        <ecNumber evidence="8">2.7.8.7</ecNumber>
    </recommendedName>
    <alternativeName>
        <fullName evidence="8">4'-phosphopantetheinyl transferase AcpS</fullName>
    </alternativeName>
</protein>
<reference evidence="10 11" key="1">
    <citation type="submission" date="2021-04" db="EMBL/GenBank/DDBJ databases">
        <title>Molecular and phenotypic characterization and identification of bacterial isolates recovered from the Anatolian ground squirrels (Spermophilus xanthoprymnus) and which have the potential to form a new species in the Campylobacter genus.</title>
        <authorList>
            <person name="Aydin F."/>
            <person name="Abay S."/>
            <person name="Kayman T."/>
            <person name="Karakaya E."/>
            <person name="Mustak H.K."/>
            <person name="Mustak I.B."/>
            <person name="Bilgin N."/>
            <person name="Duzler A."/>
            <person name="Sahin O."/>
            <person name="Guran O."/>
            <person name="Saticioglu I.B."/>
        </authorList>
    </citation>
    <scope>NUCLEOTIDE SEQUENCE [LARGE SCALE GENOMIC DNA]</scope>
    <source>
        <strain evidence="11">faydin-G24</strain>
    </source>
</reference>
<feature type="domain" description="4'-phosphopantetheinyl transferase" evidence="9">
    <location>
        <begin position="2"/>
        <end position="90"/>
    </location>
</feature>
<dbReference type="GO" id="GO:0008897">
    <property type="term" value="F:holo-[acyl-carrier-protein] synthase activity"/>
    <property type="evidence" value="ECO:0007669"/>
    <property type="project" value="UniProtKB-EC"/>
</dbReference>
<evidence type="ECO:0000256" key="8">
    <source>
        <dbReference type="HAMAP-Rule" id="MF_00101"/>
    </source>
</evidence>
<keyword evidence="6 8" id="KW-0443">Lipid metabolism</keyword>
<keyword evidence="5 8" id="KW-0460">Magnesium</keyword>
<keyword evidence="3 8" id="KW-0479">Metal-binding</keyword>
<dbReference type="EMBL" id="JAGSSW010000003">
    <property type="protein sequence ID" value="MBR8463675.1"/>
    <property type="molecule type" value="Genomic_DNA"/>
</dbReference>
<dbReference type="InterPro" id="IPR004568">
    <property type="entry name" value="Ppantetheine-prot_Trfase_dom"/>
</dbReference>